<gene>
    <name evidence="15" type="ORF">HNO88_002258</name>
</gene>
<dbReference type="InterPro" id="IPR036942">
    <property type="entry name" value="Beta-barrel_TonB_sf"/>
</dbReference>
<dbReference type="AlphaFoldDB" id="A0A7W7K9Y4"/>
<dbReference type="PANTHER" id="PTHR32552:SF81">
    <property type="entry name" value="TONB-DEPENDENT OUTER MEMBRANE RECEPTOR"/>
    <property type="match status" value="1"/>
</dbReference>
<evidence type="ECO:0000256" key="7">
    <source>
        <dbReference type="ARBA" id="ARBA00023065"/>
    </source>
</evidence>
<proteinExistence type="inferred from homology"/>
<name>A0A7W7K9Y4_9SPHN</name>
<keyword evidence="16" id="KW-1185">Reference proteome</keyword>
<evidence type="ECO:0000256" key="3">
    <source>
        <dbReference type="ARBA" id="ARBA00022452"/>
    </source>
</evidence>
<evidence type="ECO:0000256" key="4">
    <source>
        <dbReference type="ARBA" id="ARBA00022496"/>
    </source>
</evidence>
<keyword evidence="5 11" id="KW-0812">Transmembrane</keyword>
<dbReference type="Proteomes" id="UP000555448">
    <property type="component" value="Unassembled WGS sequence"/>
</dbReference>
<keyword evidence="10 11" id="KW-0998">Cell outer membrane</keyword>
<evidence type="ECO:0000256" key="10">
    <source>
        <dbReference type="ARBA" id="ARBA00023237"/>
    </source>
</evidence>
<reference evidence="15 16" key="1">
    <citation type="submission" date="2020-08" db="EMBL/GenBank/DDBJ databases">
        <title>Functional genomics of gut bacteria from endangered species of beetles.</title>
        <authorList>
            <person name="Carlos-Shanley C."/>
        </authorList>
    </citation>
    <scope>NUCLEOTIDE SEQUENCE [LARGE SCALE GENOMIC DNA]</scope>
    <source>
        <strain evidence="15 16">S00245</strain>
    </source>
</reference>
<evidence type="ECO:0000256" key="5">
    <source>
        <dbReference type="ARBA" id="ARBA00022692"/>
    </source>
</evidence>
<evidence type="ECO:0000256" key="6">
    <source>
        <dbReference type="ARBA" id="ARBA00023004"/>
    </source>
</evidence>
<keyword evidence="6" id="KW-0408">Iron</keyword>
<evidence type="ECO:0000256" key="9">
    <source>
        <dbReference type="ARBA" id="ARBA00023136"/>
    </source>
</evidence>
<evidence type="ECO:0000256" key="12">
    <source>
        <dbReference type="RuleBase" id="RU003357"/>
    </source>
</evidence>
<evidence type="ECO:0000259" key="13">
    <source>
        <dbReference type="Pfam" id="PF00593"/>
    </source>
</evidence>
<keyword evidence="15" id="KW-0675">Receptor</keyword>
<keyword evidence="2 11" id="KW-0813">Transport</keyword>
<evidence type="ECO:0000256" key="11">
    <source>
        <dbReference type="PROSITE-ProRule" id="PRU01360"/>
    </source>
</evidence>
<dbReference type="InterPro" id="IPR039426">
    <property type="entry name" value="TonB-dep_rcpt-like"/>
</dbReference>
<dbReference type="EMBL" id="JACHLR010000008">
    <property type="protein sequence ID" value="MBB4858932.1"/>
    <property type="molecule type" value="Genomic_DNA"/>
</dbReference>
<evidence type="ECO:0000313" key="16">
    <source>
        <dbReference type="Proteomes" id="UP000555448"/>
    </source>
</evidence>
<keyword evidence="4" id="KW-0410">Iron transport</keyword>
<feature type="domain" description="TonB-dependent receptor-like beta-barrel" evidence="13">
    <location>
        <begin position="295"/>
        <end position="800"/>
    </location>
</feature>
<dbReference type="SUPFAM" id="SSF56935">
    <property type="entry name" value="Porins"/>
    <property type="match status" value="1"/>
</dbReference>
<feature type="domain" description="TonB-dependent receptor plug" evidence="14">
    <location>
        <begin position="72"/>
        <end position="179"/>
    </location>
</feature>
<evidence type="ECO:0000256" key="8">
    <source>
        <dbReference type="ARBA" id="ARBA00023077"/>
    </source>
</evidence>
<protein>
    <submittedName>
        <fullName evidence="15">Iron complex outermembrane receptor protein</fullName>
    </submittedName>
</protein>
<comment type="caution">
    <text evidence="15">The sequence shown here is derived from an EMBL/GenBank/DDBJ whole genome shotgun (WGS) entry which is preliminary data.</text>
</comment>
<dbReference type="InterPro" id="IPR000531">
    <property type="entry name" value="Beta-barrel_TonB"/>
</dbReference>
<dbReference type="Pfam" id="PF00593">
    <property type="entry name" value="TonB_dep_Rec_b-barrel"/>
    <property type="match status" value="1"/>
</dbReference>
<dbReference type="GO" id="GO:0006826">
    <property type="term" value="P:iron ion transport"/>
    <property type="evidence" value="ECO:0007669"/>
    <property type="project" value="UniProtKB-KW"/>
</dbReference>
<evidence type="ECO:0000313" key="15">
    <source>
        <dbReference type="EMBL" id="MBB4858932.1"/>
    </source>
</evidence>
<keyword evidence="7" id="KW-0406">Ion transport</keyword>
<sequence length="837" mass="90522">MIAVSQLRRSLHVGAARHAVIAGTGLACAVSIMNPVKAAESEAEIAAAAAAGEDDAGGEAIVVTARHRDEKLQDVPLSISALSGDTVRTEKLDRLQDFAQKIPNFNPYTSNPRTSALSIRGVGGINGGSDGSESGVGLIVDNVFYTYVGFAWGPLYDVAGLEVARGPQGTLLGKNTTVGAVIVRNAAPSFDASSELEVSAGNYNSLQVRGYTTGALIPDKLAYRVSFLRDKQDGFFPNNWPPIKDDRRSTVDFQDVNRWGVRGQLLWTPTDTISSRLIVDHTETREFNNYGGIVASPITRYNNGAPYRTYATKLAQLYGLTNLDTDPYTGESTNPSQLSSYTTGVSNELNIDLGGVDLTSVTAFRSFRLYPRNSQGSYGLYLYSLGYDNDNKFWSQEIRLASKPGAFFDWQVGAYALKDKRDSNNRIIFGKDAAGFYGTTLPASFTARVPITINPNVLDGLEYDQQGLASTKSIAAFGQGTVHIAPWFDLTAGVRFTHETRKGSNTGFSFNSAPGLTAAEIAQQTNLLRSLFGGYFTLADKKSNNSWSWLVNPSFKITPDLLLYGSVARGVKSGAVNTVAVPVYSGATVVGATPVITEPETSLDFEAGFKSSWFANRVTLNVNAYQNTIKNYQGSITDTSSFFDAAGTNIPKLYLGNIAKVRLRGIELEGNWQVAEGVQFHTAAAVLEAKYLDYVNSGAPVDYQYAGGPKTIDLSGRKIPNVPPWTLNFGVNFERPVGAVQGQDVAVFGFVNQALTGKTRFSDSGSEIWLGQKSYGLTNASIGVKQVDGRFTLSLWVKNLFDKKYTQNKTLGTTNTVPTWLLGDPRTFGVRASFKID</sequence>
<evidence type="ECO:0000256" key="2">
    <source>
        <dbReference type="ARBA" id="ARBA00022448"/>
    </source>
</evidence>
<comment type="subcellular location">
    <subcellularLocation>
        <location evidence="1 11">Cell outer membrane</location>
        <topology evidence="1 11">Multi-pass membrane protein</topology>
    </subcellularLocation>
</comment>
<dbReference type="GO" id="GO:0009279">
    <property type="term" value="C:cell outer membrane"/>
    <property type="evidence" value="ECO:0007669"/>
    <property type="project" value="UniProtKB-SubCell"/>
</dbReference>
<dbReference type="Gene3D" id="2.40.170.20">
    <property type="entry name" value="TonB-dependent receptor, beta-barrel domain"/>
    <property type="match status" value="1"/>
</dbReference>
<accession>A0A7W7K9Y4</accession>
<dbReference type="PROSITE" id="PS52016">
    <property type="entry name" value="TONB_DEPENDENT_REC_3"/>
    <property type="match status" value="1"/>
</dbReference>
<dbReference type="PANTHER" id="PTHR32552">
    <property type="entry name" value="FERRICHROME IRON RECEPTOR-RELATED"/>
    <property type="match status" value="1"/>
</dbReference>
<dbReference type="InterPro" id="IPR012910">
    <property type="entry name" value="Plug_dom"/>
</dbReference>
<keyword evidence="9 11" id="KW-0472">Membrane</keyword>
<comment type="similarity">
    <text evidence="11 12">Belongs to the TonB-dependent receptor family.</text>
</comment>
<organism evidence="15 16">
    <name type="scientific">Novosphingobium chloroacetimidivorans</name>
    <dbReference type="NCBI Taxonomy" id="1428314"/>
    <lineage>
        <taxon>Bacteria</taxon>
        <taxon>Pseudomonadati</taxon>
        <taxon>Pseudomonadota</taxon>
        <taxon>Alphaproteobacteria</taxon>
        <taxon>Sphingomonadales</taxon>
        <taxon>Sphingomonadaceae</taxon>
        <taxon>Novosphingobium</taxon>
    </lineage>
</organism>
<keyword evidence="8 12" id="KW-0798">TonB box</keyword>
<evidence type="ECO:0000259" key="14">
    <source>
        <dbReference type="Pfam" id="PF07715"/>
    </source>
</evidence>
<dbReference type="Pfam" id="PF07715">
    <property type="entry name" value="Plug"/>
    <property type="match status" value="1"/>
</dbReference>
<keyword evidence="3 11" id="KW-1134">Transmembrane beta strand</keyword>
<evidence type="ECO:0000256" key="1">
    <source>
        <dbReference type="ARBA" id="ARBA00004571"/>
    </source>
</evidence>